<dbReference type="EMBL" id="CP035758">
    <property type="protein sequence ID" value="QBD79492.1"/>
    <property type="molecule type" value="Genomic_DNA"/>
</dbReference>
<sequence>MPELTLIVPFEVPPGQEEDMRRQWHAVAEPLSQAPGFISARLYAVDHELEQYLADKQGLRWLEQRPQGRARFSFVNIARWESLERYEAAIRQPSRGKPIAYPNYPAYYRLARLTGVSAGESMAWQPASKSAFTFIVPFAVPTGQEEEMRRQFSAIVTSMEEIGRPPGSFGPGLLELDPQVEARLRNFLSEQLGQQESRPEFNFFNIAEWESPERYVAAIQAMHSRTRPISFTSFPAYYRVVGAYSGPGKGAETA</sequence>
<proteinExistence type="predicted"/>
<feature type="domain" description="ABM" evidence="1">
    <location>
        <begin position="5"/>
        <end position="87"/>
    </location>
</feature>
<dbReference type="Gene3D" id="3.30.70.100">
    <property type="match status" value="2"/>
</dbReference>
<name>A0A4P6JVV0_KTERU</name>
<reference evidence="2 3" key="1">
    <citation type="submission" date="2019-01" db="EMBL/GenBank/DDBJ databases">
        <title>Ktedonosporobacter rubrisoli SCAWS-G2.</title>
        <authorList>
            <person name="Huang Y."/>
            <person name="Yan B."/>
        </authorList>
    </citation>
    <scope>NUCLEOTIDE SEQUENCE [LARGE SCALE GENOMIC DNA]</scope>
    <source>
        <strain evidence="2 3">SCAWS-G2</strain>
    </source>
</reference>
<dbReference type="InterPro" id="IPR007138">
    <property type="entry name" value="ABM_dom"/>
</dbReference>
<keyword evidence="3" id="KW-1185">Reference proteome</keyword>
<gene>
    <name evidence="2" type="ORF">EPA93_27335</name>
</gene>
<organism evidence="2 3">
    <name type="scientific">Ktedonosporobacter rubrisoli</name>
    <dbReference type="NCBI Taxonomy" id="2509675"/>
    <lineage>
        <taxon>Bacteria</taxon>
        <taxon>Bacillati</taxon>
        <taxon>Chloroflexota</taxon>
        <taxon>Ktedonobacteria</taxon>
        <taxon>Ktedonobacterales</taxon>
        <taxon>Ktedonosporobacteraceae</taxon>
        <taxon>Ktedonosporobacter</taxon>
    </lineage>
</organism>
<dbReference type="Proteomes" id="UP000290365">
    <property type="component" value="Chromosome"/>
</dbReference>
<protein>
    <recommendedName>
        <fullName evidence="1">ABM domain-containing protein</fullName>
    </recommendedName>
</protein>
<dbReference type="Pfam" id="PF03992">
    <property type="entry name" value="ABM"/>
    <property type="match status" value="1"/>
</dbReference>
<dbReference type="InterPro" id="IPR011008">
    <property type="entry name" value="Dimeric_a/b-barrel"/>
</dbReference>
<evidence type="ECO:0000313" key="3">
    <source>
        <dbReference type="Proteomes" id="UP000290365"/>
    </source>
</evidence>
<dbReference type="AlphaFoldDB" id="A0A4P6JVV0"/>
<dbReference type="SUPFAM" id="SSF54909">
    <property type="entry name" value="Dimeric alpha+beta barrel"/>
    <property type="match status" value="1"/>
</dbReference>
<accession>A0A4P6JVV0</accession>
<dbReference type="RefSeq" id="WP_129890544.1">
    <property type="nucleotide sequence ID" value="NZ_CP035758.1"/>
</dbReference>
<evidence type="ECO:0000313" key="2">
    <source>
        <dbReference type="EMBL" id="QBD79492.1"/>
    </source>
</evidence>
<evidence type="ECO:0000259" key="1">
    <source>
        <dbReference type="Pfam" id="PF03992"/>
    </source>
</evidence>
<dbReference type="KEGG" id="kbs:EPA93_27335"/>
<dbReference type="OrthoDB" id="9795593at2"/>